<dbReference type="PANTHER" id="PTHR11014:SF63">
    <property type="entry name" value="METALLOPEPTIDASE, PUTATIVE (AFU_ORTHOLOGUE AFUA_6G09600)-RELATED"/>
    <property type="match status" value="1"/>
</dbReference>
<sequence>MDDIFDADSRMLTDRLVAVRRELHAQPEVGLDLPATQKVILRELAGLGMEIMTGRSLSSVTAVLRGARPGPAVLLRADMDALPIAERSEVPYASHNGAMHACGHDLHMAGLLGAARLLATRRDELAGTVVFAFQPGEEGFAGGRMMIEEGLVTASGTRPVAAYATHVDCETPRGRLITRPGPMMASASGMKMSVRGTGGHAARPHQAVDPVPVAAEIILAVQTFAARRIAATDPAVISITRLHSDAEAGNVLAGTVDLEANIRTLSPTALETVRTDLPALVTAIAEAHGCRVDVQFIDSYPVTVNDPSETEWVLSLLDERPEDVVRLAEPSMASEDFAYILEEIPGTLVFFGVEPEGGSAPLHSDRARFDDTLLATQAAIMAQLAWRRLERTADS</sequence>
<dbReference type="Proteomes" id="UP001214553">
    <property type="component" value="Chromosome"/>
</dbReference>
<dbReference type="PIRSF" id="PIRSF005962">
    <property type="entry name" value="Pept_M20D_amidohydro"/>
    <property type="match status" value="1"/>
</dbReference>
<dbReference type="Pfam" id="PF07687">
    <property type="entry name" value="M20_dimer"/>
    <property type="match status" value="1"/>
</dbReference>
<dbReference type="SUPFAM" id="SSF55031">
    <property type="entry name" value="Bacterial exopeptidase dimerisation domain"/>
    <property type="match status" value="1"/>
</dbReference>
<evidence type="ECO:0000313" key="3">
    <source>
        <dbReference type="Proteomes" id="UP001214553"/>
    </source>
</evidence>
<accession>A0ABY8C1I2</accession>
<gene>
    <name evidence="2" type="ORF">PU630_15855</name>
</gene>
<dbReference type="InterPro" id="IPR017439">
    <property type="entry name" value="Amidohydrolase"/>
</dbReference>
<dbReference type="RefSeq" id="WP_275278027.1">
    <property type="nucleotide sequence ID" value="NZ_CP119108.1"/>
</dbReference>
<dbReference type="PANTHER" id="PTHR11014">
    <property type="entry name" value="PEPTIDASE M20 FAMILY MEMBER"/>
    <property type="match status" value="1"/>
</dbReference>
<dbReference type="CDD" id="cd03886">
    <property type="entry name" value="M20_Acy1"/>
    <property type="match status" value="1"/>
</dbReference>
<dbReference type="EMBL" id="CP119108">
    <property type="protein sequence ID" value="WEG08698.1"/>
    <property type="molecule type" value="Genomic_DNA"/>
</dbReference>
<dbReference type="Pfam" id="PF01546">
    <property type="entry name" value="Peptidase_M20"/>
    <property type="match status" value="1"/>
</dbReference>
<proteinExistence type="predicted"/>
<name>A0ABY8C1I2_9MICO</name>
<dbReference type="NCBIfam" id="TIGR01891">
    <property type="entry name" value="amidohydrolases"/>
    <property type="match status" value="1"/>
</dbReference>
<dbReference type="Gene3D" id="3.30.70.360">
    <property type="match status" value="1"/>
</dbReference>
<evidence type="ECO:0000313" key="2">
    <source>
        <dbReference type="EMBL" id="WEG08698.1"/>
    </source>
</evidence>
<keyword evidence="3" id="KW-1185">Reference proteome</keyword>
<evidence type="ECO:0000259" key="1">
    <source>
        <dbReference type="Pfam" id="PF07687"/>
    </source>
</evidence>
<dbReference type="InterPro" id="IPR011650">
    <property type="entry name" value="Peptidase_M20_dimer"/>
</dbReference>
<dbReference type="InterPro" id="IPR036264">
    <property type="entry name" value="Bact_exopeptidase_dim_dom"/>
</dbReference>
<dbReference type="Gene3D" id="3.40.630.10">
    <property type="entry name" value="Zn peptidases"/>
    <property type="match status" value="1"/>
</dbReference>
<feature type="domain" description="Peptidase M20 dimerisation" evidence="1">
    <location>
        <begin position="187"/>
        <end position="285"/>
    </location>
</feature>
<organism evidence="2 3">
    <name type="scientific">Microbacterium horticulturae</name>
    <dbReference type="NCBI Taxonomy" id="3028316"/>
    <lineage>
        <taxon>Bacteria</taxon>
        <taxon>Bacillati</taxon>
        <taxon>Actinomycetota</taxon>
        <taxon>Actinomycetes</taxon>
        <taxon>Micrococcales</taxon>
        <taxon>Microbacteriaceae</taxon>
        <taxon>Microbacterium</taxon>
    </lineage>
</organism>
<protein>
    <submittedName>
        <fullName evidence="2">M20 family metallopeptidase</fullName>
    </submittedName>
</protein>
<dbReference type="InterPro" id="IPR002933">
    <property type="entry name" value="Peptidase_M20"/>
</dbReference>
<reference evidence="2 3" key="1">
    <citation type="submission" date="2023-03" db="EMBL/GenBank/DDBJ databases">
        <title>Genome sequence of Microbacterium sp. KACC 23027.</title>
        <authorList>
            <person name="Kim S."/>
            <person name="Heo J."/>
            <person name="Kwon S.-W."/>
        </authorList>
    </citation>
    <scope>NUCLEOTIDE SEQUENCE [LARGE SCALE GENOMIC DNA]</scope>
    <source>
        <strain evidence="2 3">KACC 23027</strain>
    </source>
</reference>
<dbReference type="SUPFAM" id="SSF53187">
    <property type="entry name" value="Zn-dependent exopeptidases"/>
    <property type="match status" value="1"/>
</dbReference>